<evidence type="ECO:0000256" key="1">
    <source>
        <dbReference type="SAM" id="MobiDB-lite"/>
    </source>
</evidence>
<accession>A0ABS0DA10</accession>
<reference evidence="3 4" key="1">
    <citation type="submission" date="2020-10" db="EMBL/GenBank/DDBJ databases">
        <title>Identification of Nocardia species via Next-generation sequencing and recognition of intraspecies genetic diversity.</title>
        <authorList>
            <person name="Li P."/>
            <person name="Li P."/>
            <person name="Lu B."/>
        </authorList>
    </citation>
    <scope>NUCLEOTIDE SEQUENCE [LARGE SCALE GENOMIC DNA]</scope>
    <source>
        <strain evidence="3 4">BJ06-0143</strain>
    </source>
</reference>
<sequence length="295" mass="33419">MSAPLRATTPETPTPVRASSPSRPTVTDDFRMEEFWYGSTALLGGVANVIMQLSHAPVAYGVLESTVDSGKVTLHPLKRLRTTLTYLSVAMMGTQEEIDTYREAVNTSHRSVRSHSDSPVKYNAFDPKLQLWVAACLYYGIVDLHERLHGGLDEATLDALYAKSVNLGTSLQMRPEMWPADRAAFQEYWDAELAEKKIDARTKAYFDGLIDLTMAALPIRIFAPFHRFVVTGLLPEHLRNEMGMTWSPMQEHTLRLLLLVIGKVQSKTPRAARMFPMNYYLWDFRKRVRSGRPLV</sequence>
<dbReference type="InterPro" id="IPR018713">
    <property type="entry name" value="MPAB/Lcp_cat_dom"/>
</dbReference>
<dbReference type="Proteomes" id="UP000707731">
    <property type="component" value="Unassembled WGS sequence"/>
</dbReference>
<dbReference type="Pfam" id="PF09995">
    <property type="entry name" value="MPAB_Lcp_cat"/>
    <property type="match status" value="1"/>
</dbReference>
<comment type="caution">
    <text evidence="3">The sequence shown here is derived from an EMBL/GenBank/DDBJ whole genome shotgun (WGS) entry which is preliminary data.</text>
</comment>
<gene>
    <name evidence="3" type="ORF">IU449_12310</name>
</gene>
<feature type="region of interest" description="Disordered" evidence="1">
    <location>
        <begin position="1"/>
        <end position="25"/>
    </location>
</feature>
<protein>
    <submittedName>
        <fullName evidence="3">DUF2236 domain-containing protein</fullName>
    </submittedName>
</protein>
<name>A0ABS0DA10_9NOCA</name>
<proteinExistence type="predicted"/>
<feature type="domain" description="ER-bound oxygenase mpaB/mpaB'/Rubber oxygenase catalytic" evidence="2">
    <location>
        <begin position="39"/>
        <end position="261"/>
    </location>
</feature>
<keyword evidence="4" id="KW-1185">Reference proteome</keyword>
<dbReference type="PANTHER" id="PTHR36151:SF3">
    <property type="entry name" value="ER-BOUND OXYGENASE MPAB_MPAB'_RUBBER OXYGENASE CATALYTIC DOMAIN-CONTAINING PROTEIN"/>
    <property type="match status" value="1"/>
</dbReference>
<organism evidence="3 4">
    <name type="scientific">Nocardia higoensis</name>
    <dbReference type="NCBI Taxonomy" id="228599"/>
    <lineage>
        <taxon>Bacteria</taxon>
        <taxon>Bacillati</taxon>
        <taxon>Actinomycetota</taxon>
        <taxon>Actinomycetes</taxon>
        <taxon>Mycobacteriales</taxon>
        <taxon>Nocardiaceae</taxon>
        <taxon>Nocardia</taxon>
    </lineage>
</organism>
<dbReference type="EMBL" id="JADLQN010000001">
    <property type="protein sequence ID" value="MBF6355317.1"/>
    <property type="molecule type" value="Genomic_DNA"/>
</dbReference>
<evidence type="ECO:0000313" key="4">
    <source>
        <dbReference type="Proteomes" id="UP000707731"/>
    </source>
</evidence>
<dbReference type="PANTHER" id="PTHR36151">
    <property type="entry name" value="BLR2777 PROTEIN"/>
    <property type="match status" value="1"/>
</dbReference>
<evidence type="ECO:0000259" key="2">
    <source>
        <dbReference type="Pfam" id="PF09995"/>
    </source>
</evidence>
<evidence type="ECO:0000313" key="3">
    <source>
        <dbReference type="EMBL" id="MBF6355317.1"/>
    </source>
</evidence>